<evidence type="ECO:0000259" key="7">
    <source>
        <dbReference type="SMART" id="SM00363"/>
    </source>
</evidence>
<reference evidence="8 9" key="1">
    <citation type="submission" date="2019-07" db="EMBL/GenBank/DDBJ databases">
        <title>Tepidimonas thermarum AA-1 draft genome.</title>
        <authorList>
            <person name="Da Costa M.S."/>
            <person name="Froufe H.J.C."/>
            <person name="Egas C."/>
            <person name="Albuquerque L."/>
        </authorList>
    </citation>
    <scope>NUCLEOTIDE SEQUENCE [LARGE SCALE GENOMIC DNA]</scope>
    <source>
        <strain evidence="8 9">AA-1</strain>
    </source>
</reference>
<dbReference type="InterPro" id="IPR036986">
    <property type="entry name" value="S4_RNA-bd_sf"/>
</dbReference>
<comment type="similarity">
    <text evidence="1 5">Belongs to the pseudouridine synthase RluA family.</text>
</comment>
<dbReference type="Gene3D" id="3.10.290.10">
    <property type="entry name" value="RNA-binding S4 domain"/>
    <property type="match status" value="1"/>
</dbReference>
<dbReference type="GO" id="GO:0120159">
    <property type="term" value="F:rRNA pseudouridine synthase activity"/>
    <property type="evidence" value="ECO:0007669"/>
    <property type="project" value="UniProtKB-ARBA"/>
</dbReference>
<evidence type="ECO:0000256" key="3">
    <source>
        <dbReference type="PIRSR" id="PIRSR606225-1"/>
    </source>
</evidence>
<comment type="caution">
    <text evidence="8">The sequence shown here is derived from an EMBL/GenBank/DDBJ whole genome shotgun (WGS) entry which is preliminary data.</text>
</comment>
<evidence type="ECO:0000256" key="5">
    <source>
        <dbReference type="RuleBase" id="RU362028"/>
    </source>
</evidence>
<feature type="region of interest" description="Disordered" evidence="6">
    <location>
        <begin position="8"/>
        <end position="27"/>
    </location>
</feature>
<evidence type="ECO:0000256" key="4">
    <source>
        <dbReference type="PROSITE-ProRule" id="PRU00182"/>
    </source>
</evidence>
<dbReference type="Proteomes" id="UP000318542">
    <property type="component" value="Unassembled WGS sequence"/>
</dbReference>
<dbReference type="SUPFAM" id="SSF55174">
    <property type="entry name" value="Alpha-L RNA-binding motif"/>
    <property type="match status" value="1"/>
</dbReference>
<dbReference type="OrthoDB" id="9785808at2"/>
<evidence type="ECO:0000256" key="2">
    <source>
        <dbReference type="ARBA" id="ARBA00023235"/>
    </source>
</evidence>
<evidence type="ECO:0000313" key="9">
    <source>
        <dbReference type="Proteomes" id="UP000318542"/>
    </source>
</evidence>
<dbReference type="NCBIfam" id="TIGR00005">
    <property type="entry name" value="rluA_subfam"/>
    <property type="match status" value="1"/>
</dbReference>
<dbReference type="InterPro" id="IPR020103">
    <property type="entry name" value="PsdUridine_synth_cat_dom_sf"/>
</dbReference>
<keyword evidence="4" id="KW-0694">RNA-binding</keyword>
<dbReference type="PROSITE" id="PS50889">
    <property type="entry name" value="S4"/>
    <property type="match status" value="1"/>
</dbReference>
<organism evidence="8 9">
    <name type="scientific">Tepidimonas thermarum</name>
    <dbReference type="NCBI Taxonomy" id="335431"/>
    <lineage>
        <taxon>Bacteria</taxon>
        <taxon>Pseudomonadati</taxon>
        <taxon>Pseudomonadota</taxon>
        <taxon>Betaproteobacteria</taxon>
        <taxon>Burkholderiales</taxon>
        <taxon>Tepidimonas</taxon>
    </lineage>
</organism>
<evidence type="ECO:0000256" key="6">
    <source>
        <dbReference type="SAM" id="MobiDB-lite"/>
    </source>
</evidence>
<dbReference type="PANTHER" id="PTHR21600">
    <property type="entry name" value="MITOCHONDRIAL RNA PSEUDOURIDINE SYNTHASE"/>
    <property type="match status" value="1"/>
</dbReference>
<dbReference type="InterPro" id="IPR006145">
    <property type="entry name" value="PsdUridine_synth_RsuA/RluA"/>
</dbReference>
<dbReference type="Pfam" id="PF01479">
    <property type="entry name" value="S4"/>
    <property type="match status" value="1"/>
</dbReference>
<evidence type="ECO:0000256" key="1">
    <source>
        <dbReference type="ARBA" id="ARBA00010876"/>
    </source>
</evidence>
<protein>
    <recommendedName>
        <fullName evidence="5">Pseudouridine synthase</fullName>
        <ecNumber evidence="5">5.4.99.-</ecNumber>
    </recommendedName>
</protein>
<dbReference type="EC" id="5.4.99.-" evidence="5"/>
<dbReference type="PANTHER" id="PTHR21600:SF87">
    <property type="entry name" value="RNA PSEUDOURIDYLATE SYNTHASE DOMAIN-CONTAINING PROTEIN 1"/>
    <property type="match status" value="1"/>
</dbReference>
<keyword evidence="2 5" id="KW-0413">Isomerase</keyword>
<feature type="active site" evidence="3">
    <location>
        <position position="166"/>
    </location>
</feature>
<dbReference type="SUPFAM" id="SSF55120">
    <property type="entry name" value="Pseudouridine synthase"/>
    <property type="match status" value="1"/>
</dbReference>
<dbReference type="InterPro" id="IPR050188">
    <property type="entry name" value="RluA_PseudoU_synthase"/>
</dbReference>
<dbReference type="Pfam" id="PF00849">
    <property type="entry name" value="PseudoU_synth_2"/>
    <property type="match status" value="1"/>
</dbReference>
<dbReference type="GO" id="GO:0003723">
    <property type="term" value="F:RNA binding"/>
    <property type="evidence" value="ECO:0007669"/>
    <property type="project" value="UniProtKB-KW"/>
</dbReference>
<dbReference type="EMBL" id="VJOL01000003">
    <property type="protein sequence ID" value="TSE31785.1"/>
    <property type="molecule type" value="Genomic_DNA"/>
</dbReference>
<dbReference type="SMART" id="SM00363">
    <property type="entry name" value="S4"/>
    <property type="match status" value="1"/>
</dbReference>
<dbReference type="Gene3D" id="3.30.2350.10">
    <property type="entry name" value="Pseudouridine synthase"/>
    <property type="match status" value="1"/>
</dbReference>
<name>A0A554X7H9_9BURK</name>
<dbReference type="InterPro" id="IPR006224">
    <property type="entry name" value="PsdUridine_synth_RluA-like_CS"/>
</dbReference>
<comment type="function">
    <text evidence="5">Responsible for synthesis of pseudouridine from uracil.</text>
</comment>
<dbReference type="InterPro" id="IPR002942">
    <property type="entry name" value="S4_RNA-bd"/>
</dbReference>
<comment type="catalytic activity">
    <reaction evidence="5">
        <text>a uridine in RNA = a pseudouridine in RNA</text>
        <dbReference type="Rhea" id="RHEA:48348"/>
        <dbReference type="Rhea" id="RHEA-COMP:12068"/>
        <dbReference type="Rhea" id="RHEA-COMP:12069"/>
        <dbReference type="ChEBI" id="CHEBI:65314"/>
        <dbReference type="ChEBI" id="CHEBI:65315"/>
    </reaction>
</comment>
<dbReference type="PROSITE" id="PS01129">
    <property type="entry name" value="PSI_RLU"/>
    <property type="match status" value="1"/>
</dbReference>
<proteinExistence type="inferred from homology"/>
<dbReference type="CDD" id="cd02869">
    <property type="entry name" value="PseudoU_synth_RluA_like"/>
    <property type="match status" value="1"/>
</dbReference>
<dbReference type="GO" id="GO:0000455">
    <property type="term" value="P:enzyme-directed rRNA pseudouridine synthesis"/>
    <property type="evidence" value="ECO:0007669"/>
    <property type="project" value="TreeGrafter"/>
</dbReference>
<gene>
    <name evidence="8" type="primary">rluD</name>
    <name evidence="8" type="ORF">Tther_00295</name>
</gene>
<evidence type="ECO:0000313" key="8">
    <source>
        <dbReference type="EMBL" id="TSE31785.1"/>
    </source>
</evidence>
<keyword evidence="9" id="KW-1185">Reference proteome</keyword>
<dbReference type="RefSeq" id="WP_143900160.1">
    <property type="nucleotide sequence ID" value="NZ_VJOL01000003.1"/>
</dbReference>
<sequence length="360" mass="38628">MVSKIIEVDGDTAAPVGLPDDDGGEPEAGAEWRRFDVGADGHGERLDRWLAARVPEVSRSYLQQLIADGAVCLDGVPLAKAARRLRVGESVAVELRPTAHARAFVPQPMALNVVYEDAHLLVIDKPAGLVVHPAAGNWSGTLLNGLLAHHEAAARLPRAGIVHRLDKDTSGLMVVAKTPQAYDQLVAMIAQRTVRRIYVALVRGPWRHADAVCIDQPIGRDPRNRLRMAVHTAASGAAKPARTDVRRLDGGAGAQPDWALVGCRLHTGRTHQIRVHLAWLGHALVGDTLYGGCEALGLRRQALHATRLGLQHPLDGRWLAFESALPADMAAATAAAGLHYNPALLWAARPDGGEPVYESE</sequence>
<dbReference type="InterPro" id="IPR006225">
    <property type="entry name" value="PsdUridine_synth_RluC/D"/>
</dbReference>
<accession>A0A554X7H9</accession>
<dbReference type="CDD" id="cd00165">
    <property type="entry name" value="S4"/>
    <property type="match status" value="1"/>
</dbReference>
<feature type="domain" description="RNA-binding S4" evidence="7">
    <location>
        <begin position="44"/>
        <end position="102"/>
    </location>
</feature>
<dbReference type="AlphaFoldDB" id="A0A554X7H9"/>